<evidence type="ECO:0000313" key="4">
    <source>
        <dbReference type="EMBL" id="KYR01167.1"/>
    </source>
</evidence>
<keyword evidence="1" id="KW-0479">Metal-binding</keyword>
<dbReference type="OMA" id="YTINIDM"/>
<keyword evidence="1" id="KW-0863">Zinc-finger</keyword>
<feature type="domain" description="SWIM-type" evidence="3">
    <location>
        <begin position="49"/>
        <end position="83"/>
    </location>
</feature>
<evidence type="ECO:0000259" key="3">
    <source>
        <dbReference type="PROSITE" id="PS50966"/>
    </source>
</evidence>
<organism evidence="4 5">
    <name type="scientific">Tieghemostelium lacteum</name>
    <name type="common">Slime mold</name>
    <name type="synonym">Dictyostelium lacteum</name>
    <dbReference type="NCBI Taxonomy" id="361077"/>
    <lineage>
        <taxon>Eukaryota</taxon>
        <taxon>Amoebozoa</taxon>
        <taxon>Evosea</taxon>
        <taxon>Eumycetozoa</taxon>
        <taxon>Dictyostelia</taxon>
        <taxon>Dictyosteliales</taxon>
        <taxon>Raperosteliaceae</taxon>
        <taxon>Tieghemostelium</taxon>
    </lineage>
</organism>
<dbReference type="SUPFAM" id="SSF48371">
    <property type="entry name" value="ARM repeat"/>
    <property type="match status" value="1"/>
</dbReference>
<accession>A0A152A510</accession>
<dbReference type="GO" id="GO:0008270">
    <property type="term" value="F:zinc ion binding"/>
    <property type="evidence" value="ECO:0007669"/>
    <property type="project" value="UniProtKB-KW"/>
</dbReference>
<protein>
    <recommendedName>
        <fullName evidence="3">SWIM-type domain-containing protein</fullName>
    </recommendedName>
</protein>
<dbReference type="OrthoDB" id="22739at2759"/>
<dbReference type="InParanoid" id="A0A152A510"/>
<name>A0A152A510_TIELA</name>
<reference evidence="4 5" key="1">
    <citation type="submission" date="2015-12" db="EMBL/GenBank/DDBJ databases">
        <title>Dictyostelia acquired genes for synthesis and detection of signals that induce cell-type specialization by lateral gene transfer from prokaryotes.</title>
        <authorList>
            <person name="Gloeckner G."/>
            <person name="Schaap P."/>
        </authorList>
    </citation>
    <scope>NUCLEOTIDE SEQUENCE [LARGE SCALE GENOMIC DNA]</scope>
    <source>
        <strain evidence="4 5">TK</strain>
    </source>
</reference>
<feature type="region of interest" description="Disordered" evidence="2">
    <location>
        <begin position="131"/>
        <end position="181"/>
    </location>
</feature>
<evidence type="ECO:0000256" key="2">
    <source>
        <dbReference type="SAM" id="MobiDB-lite"/>
    </source>
</evidence>
<evidence type="ECO:0000313" key="5">
    <source>
        <dbReference type="Proteomes" id="UP000076078"/>
    </source>
</evidence>
<evidence type="ECO:0000256" key="1">
    <source>
        <dbReference type="PROSITE-ProRule" id="PRU00325"/>
    </source>
</evidence>
<dbReference type="PROSITE" id="PS50966">
    <property type="entry name" value="ZF_SWIM"/>
    <property type="match status" value="1"/>
</dbReference>
<dbReference type="InterPro" id="IPR016024">
    <property type="entry name" value="ARM-type_fold"/>
</dbReference>
<dbReference type="Proteomes" id="UP000076078">
    <property type="component" value="Unassembled WGS sequence"/>
</dbReference>
<proteinExistence type="predicted"/>
<gene>
    <name evidence="4" type="ORF">DLAC_02276</name>
</gene>
<dbReference type="InterPro" id="IPR007527">
    <property type="entry name" value="Znf_SWIM"/>
</dbReference>
<keyword evidence="1" id="KW-0862">Zinc</keyword>
<dbReference type="AlphaFoldDB" id="A0A152A510"/>
<keyword evidence="5" id="KW-1185">Reference proteome</keyword>
<dbReference type="FunCoup" id="A0A152A510">
    <property type="interactions" value="127"/>
</dbReference>
<comment type="caution">
    <text evidence="4">The sequence shown here is derived from an EMBL/GenBank/DDBJ whole genome shotgun (WGS) entry which is preliminary data.</text>
</comment>
<dbReference type="EMBL" id="LODT01000011">
    <property type="protein sequence ID" value="KYR01167.1"/>
    <property type="molecule type" value="Genomic_DNA"/>
</dbReference>
<feature type="compositionally biased region" description="Acidic residues" evidence="2">
    <location>
        <begin position="131"/>
        <end position="175"/>
    </location>
</feature>
<sequence>MSEITSLRDLSLSYCKSLGDGSNSCSEPDIKYCGETFVSAICDGTVGKYKITIQLKNGRVHTYCNCPVGGSCKHIRATAIKMHNHFKVYKKRMNSEELYRESLLNDTPAQLIEKIMEWRKKYFYALKSLDEDEENEVSSENEDKEDDDDEDDDDEDEEDEEDDDENEYEEEENEYYDCPSELMRIKVQKEDAEKYRYFKKRKLVY</sequence>